<name>A0A2W5Q307_9BACT</name>
<protein>
    <submittedName>
        <fullName evidence="1">Uncharacterized protein</fullName>
    </submittedName>
</protein>
<comment type="caution">
    <text evidence="1">The sequence shown here is derived from an EMBL/GenBank/DDBJ whole genome shotgun (WGS) entry which is preliminary data.</text>
</comment>
<dbReference type="EMBL" id="QFQB01000001">
    <property type="protein sequence ID" value="PZQ49153.1"/>
    <property type="molecule type" value="Genomic_DNA"/>
</dbReference>
<gene>
    <name evidence="1" type="ORF">DI551_00435</name>
</gene>
<reference evidence="1 2" key="1">
    <citation type="submission" date="2017-08" db="EMBL/GenBank/DDBJ databases">
        <title>Infants hospitalized years apart are colonized by the same room-sourced microbial strains.</title>
        <authorList>
            <person name="Brooks B."/>
            <person name="Olm M.R."/>
            <person name="Firek B.A."/>
            <person name="Baker R."/>
            <person name="Thomas B.C."/>
            <person name="Morowitz M.J."/>
            <person name="Banfield J.F."/>
        </authorList>
    </citation>
    <scope>NUCLEOTIDE SEQUENCE [LARGE SCALE GENOMIC DNA]</scope>
    <source>
        <strain evidence="1">S2_005_002_R2_29</strain>
    </source>
</reference>
<evidence type="ECO:0000313" key="1">
    <source>
        <dbReference type="EMBL" id="PZQ49153.1"/>
    </source>
</evidence>
<accession>A0A2W5Q307</accession>
<dbReference type="AlphaFoldDB" id="A0A2W5Q307"/>
<dbReference type="Proteomes" id="UP000249417">
    <property type="component" value="Unassembled WGS sequence"/>
</dbReference>
<proteinExistence type="predicted"/>
<sequence>MNNASHDFNGAGFVPHGTRTRFEVAYDDLLQALRTIDSTYPKIREGQGEPEIRAAFRKFLTTMDYKFAAKNFDELLKEKSGKFTLRKDNTINWYHEFIPIMTVMDLLRTGSDNRGFDMDDIDRYAGLEVYIAAHLRHDSIEDRYKKMPYRQAARIFRSLQMMMLEEIALNQPDYDMKAGRRMVSDMMTHDRLMTRKKIYYADDSVWKQPMEEYAVNMVQKKTSTPFIFVSKQTDVIHNMATMLGAPDFGPDKRLERCNRHEDFYGENRVGATLAAQQRWPDMAETIKILDDIMRFGLILNFRYLQNVDLHYKEPSHVPLHGLGQCVDSVLMLNLPEQFHPIHILLKRMQNTVDAQKEPGKFGRVAKFLERSVKPALEDHKEAFPYLFGRQETRVPANNNRPQPPSM</sequence>
<organism evidence="1 2">
    <name type="scientific">Micavibrio aeruginosavorus</name>
    <dbReference type="NCBI Taxonomy" id="349221"/>
    <lineage>
        <taxon>Bacteria</taxon>
        <taxon>Pseudomonadati</taxon>
        <taxon>Bdellovibrionota</taxon>
        <taxon>Bdellovibrionia</taxon>
        <taxon>Bdellovibrionales</taxon>
        <taxon>Pseudobdellovibrionaceae</taxon>
        <taxon>Micavibrio</taxon>
    </lineage>
</organism>
<evidence type="ECO:0000313" key="2">
    <source>
        <dbReference type="Proteomes" id="UP000249417"/>
    </source>
</evidence>